<dbReference type="VEuPathDB" id="FungiDB:GVI51_B03575"/>
<dbReference type="InterPro" id="IPR019810">
    <property type="entry name" value="Citrate_synthase_AS"/>
</dbReference>
<sequence length="463" mass="51013">MPNLSHQWESVSLKEAYARNLPAQAERLKRFKSEFGSTVIGEVTVEQALGGMRGVTGLVWEGSVLDPEEGIKFRGLTIDEVRVSLGVAGEREPQPEALFWLLLTGQIPNEDQVAQLSRELAARGELPGHVETLLDTLPRDLHPMAQLSIAVTALEGESHFARAYLAGVPRGELWEHTYEDALNLIAKLPAIAGRIYHNVFGGAQGAQGQGTQGAFVLDPQADYSENLCRALGVQPDGETEDFHNLMRLYLTIHADHEGGNVSAHTTHLVGSALSSPYLSFAAGLDGLAGPLHGRANQEVLEWLLVLKGELVREGKTVTDREAIRQYLWRTLNSGKVVPGYGHAVLRKTDPRFLAQREFGRTRFPGDELYQLVSTVYEVAPQVLKEHGKTRNPYPNVDAHSGVLLTHYGLDQPSFYTVLFGISRCFGVMAQLITDRALGAPIERPKSLSTDRYIELATRHHNKL</sequence>
<dbReference type="Gene3D" id="1.10.230.10">
    <property type="entry name" value="Cytochrome P450-Terp, domain 2"/>
    <property type="match status" value="1"/>
</dbReference>
<dbReference type="GO" id="GO:0046912">
    <property type="term" value="F:acyltransferase activity, acyl groups converted into alkyl on transfer"/>
    <property type="evidence" value="ECO:0007669"/>
    <property type="project" value="InterPro"/>
</dbReference>
<dbReference type="PANTHER" id="PTHR11739">
    <property type="entry name" value="CITRATE SYNTHASE"/>
    <property type="match status" value="1"/>
</dbReference>
<dbReference type="VEuPathDB" id="FungiDB:B1J91_B03663g"/>
<organism evidence="4 5">
    <name type="scientific">Candida glabrata</name>
    <name type="common">Yeast</name>
    <name type="synonym">Torulopsis glabrata</name>
    <dbReference type="NCBI Taxonomy" id="5478"/>
    <lineage>
        <taxon>Eukaryota</taxon>
        <taxon>Fungi</taxon>
        <taxon>Dikarya</taxon>
        <taxon>Ascomycota</taxon>
        <taxon>Saccharomycotina</taxon>
        <taxon>Saccharomycetes</taxon>
        <taxon>Saccharomycetales</taxon>
        <taxon>Saccharomycetaceae</taxon>
        <taxon>Nakaseomyces</taxon>
    </lineage>
</organism>
<dbReference type="InterPro" id="IPR036969">
    <property type="entry name" value="Citrate_synthase_sf"/>
</dbReference>
<evidence type="ECO:0000256" key="2">
    <source>
        <dbReference type="ARBA" id="ARBA00022679"/>
    </source>
</evidence>
<dbReference type="SUPFAM" id="SSF48256">
    <property type="entry name" value="Citrate synthase"/>
    <property type="match status" value="1"/>
</dbReference>
<dbReference type="AlphaFoldDB" id="A0A0W0D0G9"/>
<dbReference type="GO" id="GO:0006099">
    <property type="term" value="P:tricarboxylic acid cycle"/>
    <property type="evidence" value="ECO:0007669"/>
    <property type="project" value="TreeGrafter"/>
</dbReference>
<dbReference type="InterPro" id="IPR002020">
    <property type="entry name" value="Citrate_synthase"/>
</dbReference>
<dbReference type="Pfam" id="PF00285">
    <property type="entry name" value="Citrate_synt"/>
    <property type="match status" value="1"/>
</dbReference>
<dbReference type="SMR" id="A0A0W0D0G9"/>
<comment type="similarity">
    <text evidence="1 3">Belongs to the citrate synthase family.</text>
</comment>
<dbReference type="OrthoDB" id="8017587at2759"/>
<keyword evidence="2 3" id="KW-0808">Transferase</keyword>
<dbReference type="PRINTS" id="PR00143">
    <property type="entry name" value="CITRTSNTHASE"/>
</dbReference>
<dbReference type="Gene3D" id="1.10.580.10">
    <property type="entry name" value="Citrate Synthase, domain 1"/>
    <property type="match status" value="1"/>
</dbReference>
<dbReference type="InterPro" id="IPR016142">
    <property type="entry name" value="Citrate_synth-like_lrg_a-sub"/>
</dbReference>
<evidence type="ECO:0000256" key="1">
    <source>
        <dbReference type="ARBA" id="ARBA00010566"/>
    </source>
</evidence>
<dbReference type="VEuPathDB" id="FungiDB:GWK60_B03509"/>
<accession>A0A0W0D0G9</accession>
<dbReference type="PROSITE" id="PS00480">
    <property type="entry name" value="CITRATE_SYNTHASE"/>
    <property type="match status" value="1"/>
</dbReference>
<reference evidence="4 5" key="1">
    <citation type="submission" date="2015-10" db="EMBL/GenBank/DDBJ databases">
        <title>Draft genomes sequences of Candida glabrata isolates 1A, 1B, 2A, 2B, 3A and 3B.</title>
        <authorList>
            <person name="Haavelsrud O.E."/>
            <person name="Gaustad P."/>
        </authorList>
    </citation>
    <scope>NUCLEOTIDE SEQUENCE [LARGE SCALE GENOMIC DNA]</scope>
    <source>
        <strain evidence="4">910700640</strain>
    </source>
</reference>
<protein>
    <recommendedName>
        <fullName evidence="3">Citrate synthase</fullName>
    </recommendedName>
</protein>
<dbReference type="InterPro" id="IPR016143">
    <property type="entry name" value="Citrate_synth-like_sm_a-sub"/>
</dbReference>
<dbReference type="PANTHER" id="PTHR11739:SF8">
    <property type="entry name" value="CITRATE SYNTHASE, MITOCHONDRIAL"/>
    <property type="match status" value="1"/>
</dbReference>
<comment type="caution">
    <text evidence="4">The sequence shown here is derived from an EMBL/GenBank/DDBJ whole genome shotgun (WGS) entry which is preliminary data.</text>
</comment>
<evidence type="ECO:0000313" key="4">
    <source>
        <dbReference type="EMBL" id="KTB03540.1"/>
    </source>
</evidence>
<gene>
    <name evidence="4" type="ORF">AO440_000317</name>
</gene>
<name>A0A0W0D0G9_CANGB</name>
<dbReference type="NCBIfam" id="NF007128">
    <property type="entry name" value="PRK09569.1"/>
    <property type="match status" value="1"/>
</dbReference>
<evidence type="ECO:0000256" key="3">
    <source>
        <dbReference type="RuleBase" id="RU000441"/>
    </source>
</evidence>
<proteinExistence type="inferred from homology"/>
<dbReference type="GO" id="GO:0005759">
    <property type="term" value="C:mitochondrial matrix"/>
    <property type="evidence" value="ECO:0007669"/>
    <property type="project" value="TreeGrafter"/>
</dbReference>
<dbReference type="OMA" id="GSKEVCK"/>
<dbReference type="Proteomes" id="UP000054886">
    <property type="component" value="Unassembled WGS sequence"/>
</dbReference>
<dbReference type="PhylomeDB" id="A0A0W0D0G9"/>
<dbReference type="GO" id="GO:0005975">
    <property type="term" value="P:carbohydrate metabolic process"/>
    <property type="evidence" value="ECO:0007669"/>
    <property type="project" value="TreeGrafter"/>
</dbReference>
<dbReference type="VEuPathDB" id="FungiDB:CAGL0B03663g"/>
<dbReference type="EMBL" id="LLZZ01000119">
    <property type="protein sequence ID" value="KTB03540.1"/>
    <property type="molecule type" value="Genomic_DNA"/>
</dbReference>
<dbReference type="FunFam" id="1.10.230.10:FF:000001">
    <property type="entry name" value="Citrate synthase"/>
    <property type="match status" value="1"/>
</dbReference>
<evidence type="ECO:0000313" key="5">
    <source>
        <dbReference type="Proteomes" id="UP000054886"/>
    </source>
</evidence>